<protein>
    <submittedName>
        <fullName evidence="1">Uncharacterized protein</fullName>
    </submittedName>
</protein>
<organism evidence="1 2">
    <name type="scientific">Chitinophaga ginsengisegetis</name>
    <dbReference type="NCBI Taxonomy" id="393003"/>
    <lineage>
        <taxon>Bacteria</taxon>
        <taxon>Pseudomonadati</taxon>
        <taxon>Bacteroidota</taxon>
        <taxon>Chitinophagia</taxon>
        <taxon>Chitinophagales</taxon>
        <taxon>Chitinophagaceae</taxon>
        <taxon>Chitinophaga</taxon>
    </lineage>
</organism>
<gene>
    <name evidence="1" type="ORF">SAMN05660461_3629</name>
</gene>
<evidence type="ECO:0000313" key="2">
    <source>
        <dbReference type="Proteomes" id="UP000190166"/>
    </source>
</evidence>
<proteinExistence type="predicted"/>
<accession>A0A1T5P332</accession>
<reference evidence="1 2" key="1">
    <citation type="submission" date="2017-02" db="EMBL/GenBank/DDBJ databases">
        <authorList>
            <person name="Peterson S.W."/>
        </authorList>
    </citation>
    <scope>NUCLEOTIDE SEQUENCE [LARGE SCALE GENOMIC DNA]</scope>
    <source>
        <strain evidence="1 2">DSM 18108</strain>
    </source>
</reference>
<dbReference type="EMBL" id="FUZZ01000002">
    <property type="protein sequence ID" value="SKD06963.1"/>
    <property type="molecule type" value="Genomic_DNA"/>
</dbReference>
<keyword evidence="2" id="KW-1185">Reference proteome</keyword>
<dbReference type="AlphaFoldDB" id="A0A1T5P332"/>
<sequence length="81" mass="10078">MVSIKIYIFLRFSRKIYEIAFGDGKLSWFRIRLIFLNQDNLRLLQNQFYYRNFHIRLAHRQFQRQVAFISATHLHFRTIIQ</sequence>
<evidence type="ECO:0000313" key="1">
    <source>
        <dbReference type="EMBL" id="SKD06963.1"/>
    </source>
</evidence>
<name>A0A1T5P332_9BACT</name>
<dbReference type="Proteomes" id="UP000190166">
    <property type="component" value="Unassembled WGS sequence"/>
</dbReference>